<evidence type="ECO:0000313" key="1">
    <source>
        <dbReference type="EMBL" id="OZG55916.1"/>
    </source>
</evidence>
<keyword evidence="2" id="KW-1185">Reference proteome</keyword>
<accession>A0A261FAH7</accession>
<dbReference type="EMBL" id="MWWU01000002">
    <property type="protein sequence ID" value="OZG55916.1"/>
    <property type="molecule type" value="Genomic_DNA"/>
</dbReference>
<organism evidence="1 2">
    <name type="scientific">Aeriscardovia aeriphila</name>
    <dbReference type="NCBI Taxonomy" id="218139"/>
    <lineage>
        <taxon>Bacteria</taxon>
        <taxon>Bacillati</taxon>
        <taxon>Actinomycetota</taxon>
        <taxon>Actinomycetes</taxon>
        <taxon>Bifidobacteriales</taxon>
        <taxon>Bifidobacteriaceae</taxon>
        <taxon>Aeriscardovia</taxon>
    </lineage>
</organism>
<dbReference type="AlphaFoldDB" id="A0A261FAH7"/>
<reference evidence="1 2" key="1">
    <citation type="journal article" date="2017" name="BMC Genomics">
        <title>Comparative genomic and phylogenomic analyses of the Bifidobacteriaceae family.</title>
        <authorList>
            <person name="Lugli G.A."/>
            <person name="Milani C."/>
            <person name="Turroni F."/>
            <person name="Duranti S."/>
            <person name="Mancabelli L."/>
            <person name="Mangifesta M."/>
            <person name="Ferrario C."/>
            <person name="Modesto M."/>
            <person name="Mattarelli P."/>
            <person name="Jiri K."/>
            <person name="van Sinderen D."/>
            <person name="Ventura M."/>
        </authorList>
    </citation>
    <scope>NUCLEOTIDE SEQUENCE [LARGE SCALE GENOMIC DNA]</scope>
    <source>
        <strain evidence="1 2">LMG 21773</strain>
    </source>
</reference>
<protein>
    <submittedName>
        <fullName evidence="1">Uncharacterized protein</fullName>
    </submittedName>
</protein>
<evidence type="ECO:0000313" key="2">
    <source>
        <dbReference type="Proteomes" id="UP000228976"/>
    </source>
</evidence>
<name>A0A261FAH7_9BIFI</name>
<dbReference type="Proteomes" id="UP000228976">
    <property type="component" value="Unassembled WGS sequence"/>
</dbReference>
<gene>
    <name evidence="1" type="ORF">AEAE_0404</name>
</gene>
<comment type="caution">
    <text evidence="1">The sequence shown here is derived from an EMBL/GenBank/DDBJ whole genome shotgun (WGS) entry which is preliminary data.</text>
</comment>
<proteinExistence type="predicted"/>
<sequence length="167" mass="18321">MVLKSVNHIGGYGINKTALFPTDKLVSKEAYEKFVQETAWKQAEKDSSQQAHVRTLGSLVTQKHALSLTSTTKIAKASSSQNYYYVFFACKSDDPEIYQADFTITLNKGDERRAVDMKSIGGIPCDGNLSVSAIPVKKFLGVDSLTVSAKNAEPRISLLIQESDILI</sequence>